<protein>
    <submittedName>
        <fullName evidence="1">Uncharacterized protein</fullName>
    </submittedName>
</protein>
<dbReference type="EMBL" id="LS991951">
    <property type="protein sequence ID" value="SYV97506.1"/>
    <property type="molecule type" value="Genomic_DNA"/>
</dbReference>
<sequence length="110" mass="13337">MNLKKEINKHIFWFIFIKRFGDLLKKTYNDQFEKEILDNSIIYKLDENNLLPTYMNEYGSSESKINSNNEFAYRDNLSEEIEFRLDSNSEKLFVKELKTVIRNNKNVKVW</sequence>
<organism evidence="1 2">
    <name type="scientific">Mycoplasmopsis edwardii</name>
    <dbReference type="NCBI Taxonomy" id="53558"/>
    <lineage>
        <taxon>Bacteria</taxon>
        <taxon>Bacillati</taxon>
        <taxon>Mycoplasmatota</taxon>
        <taxon>Mycoplasmoidales</taxon>
        <taxon>Metamycoplasmataceae</taxon>
        <taxon>Mycoplasmopsis</taxon>
    </lineage>
</organism>
<reference evidence="2" key="1">
    <citation type="submission" date="2018-06" db="EMBL/GenBank/DDBJ databases">
        <authorList>
            <consortium name="Pathogen Informatics"/>
        </authorList>
    </citation>
    <scope>NUCLEOTIDE SEQUENCE [LARGE SCALE GENOMIC DNA]</scope>
    <source>
        <strain evidence="2">NCTC10132</strain>
    </source>
</reference>
<dbReference type="KEGG" id="medw:NCTC10132_00872"/>
<gene>
    <name evidence="1" type="ORF">NCTC10132_00872</name>
</gene>
<accession>A0A3B0Q3Z8</accession>
<dbReference type="Proteomes" id="UP000257559">
    <property type="component" value="Chromosome"/>
</dbReference>
<dbReference type="AlphaFoldDB" id="A0A3B0Q3Z8"/>
<evidence type="ECO:0000313" key="1">
    <source>
        <dbReference type="EMBL" id="SYV97506.1"/>
    </source>
</evidence>
<feature type="non-terminal residue" evidence="1">
    <location>
        <position position="110"/>
    </location>
</feature>
<keyword evidence="2" id="KW-1185">Reference proteome</keyword>
<evidence type="ECO:0000313" key="2">
    <source>
        <dbReference type="Proteomes" id="UP000257559"/>
    </source>
</evidence>
<name>A0A3B0Q3Z8_9BACT</name>
<proteinExistence type="predicted"/>